<proteinExistence type="predicted"/>
<dbReference type="AlphaFoldDB" id="A0A2P2J791"/>
<accession>A0A2P2J791</accession>
<evidence type="ECO:0000313" key="1">
    <source>
        <dbReference type="EMBL" id="MBW89345.1"/>
    </source>
</evidence>
<sequence length="42" mass="5096">MFLLVCLYHKMQYSYCCEYVLNALRLIRLHQSCFIIMPYSST</sequence>
<reference evidence="1" key="1">
    <citation type="submission" date="2018-02" db="EMBL/GenBank/DDBJ databases">
        <title>Rhizophora mucronata_Transcriptome.</title>
        <authorList>
            <person name="Meera S.P."/>
            <person name="Sreeshan A."/>
            <person name="Augustine A."/>
        </authorList>
    </citation>
    <scope>NUCLEOTIDE SEQUENCE</scope>
    <source>
        <tissue evidence="1">Leaf</tissue>
    </source>
</reference>
<protein>
    <submittedName>
        <fullName evidence="1">Uncharacterized protein</fullName>
    </submittedName>
</protein>
<dbReference type="EMBL" id="GGEC01008862">
    <property type="protein sequence ID" value="MBW89345.1"/>
    <property type="molecule type" value="Transcribed_RNA"/>
</dbReference>
<name>A0A2P2J791_RHIMU</name>
<organism evidence="1">
    <name type="scientific">Rhizophora mucronata</name>
    <name type="common">Asiatic mangrove</name>
    <dbReference type="NCBI Taxonomy" id="61149"/>
    <lineage>
        <taxon>Eukaryota</taxon>
        <taxon>Viridiplantae</taxon>
        <taxon>Streptophyta</taxon>
        <taxon>Embryophyta</taxon>
        <taxon>Tracheophyta</taxon>
        <taxon>Spermatophyta</taxon>
        <taxon>Magnoliopsida</taxon>
        <taxon>eudicotyledons</taxon>
        <taxon>Gunneridae</taxon>
        <taxon>Pentapetalae</taxon>
        <taxon>rosids</taxon>
        <taxon>fabids</taxon>
        <taxon>Malpighiales</taxon>
        <taxon>Rhizophoraceae</taxon>
        <taxon>Rhizophora</taxon>
    </lineage>
</organism>